<evidence type="ECO:0000313" key="2">
    <source>
        <dbReference type="Proteomes" id="UP000694915"/>
    </source>
</evidence>
<evidence type="ECO:0000313" key="3">
    <source>
        <dbReference type="RefSeq" id="XP_005366747.1"/>
    </source>
</evidence>
<feature type="region of interest" description="Disordered" evidence="1">
    <location>
        <begin position="77"/>
        <end position="99"/>
    </location>
</feature>
<proteinExistence type="predicted"/>
<dbReference type="InterPro" id="IPR036834">
    <property type="entry name" value="Bcl-2-like_sf"/>
</dbReference>
<sequence length="99" mass="11437">MTDCEFMYIHSLAEDYLQYVLQVPAFESAPSKTSRVLEDGFMKKFEPKSGWLTFLEMTGQIWKMFFSSRATLLTRENPGSCDNGDQHLVLPYTHNSDET</sequence>
<reference evidence="3" key="1">
    <citation type="submission" date="2025-08" db="UniProtKB">
        <authorList>
            <consortium name="RefSeq"/>
        </authorList>
    </citation>
    <scope>IDENTIFICATION</scope>
</reference>
<keyword evidence="2" id="KW-1185">Reference proteome</keyword>
<protein>
    <submittedName>
        <fullName evidence="3">Suppressor of tumorigenicity 20 protein</fullName>
    </submittedName>
</protein>
<dbReference type="Proteomes" id="UP000694915">
    <property type="component" value="Unplaced"/>
</dbReference>
<accession>A0ABM0LIC4</accession>
<organism evidence="2 3">
    <name type="scientific">Microtus ochrogaster</name>
    <name type="common">Prairie vole</name>
    <dbReference type="NCBI Taxonomy" id="79684"/>
    <lineage>
        <taxon>Eukaryota</taxon>
        <taxon>Metazoa</taxon>
        <taxon>Chordata</taxon>
        <taxon>Craniata</taxon>
        <taxon>Vertebrata</taxon>
        <taxon>Euteleostomi</taxon>
        <taxon>Mammalia</taxon>
        <taxon>Eutheria</taxon>
        <taxon>Euarchontoglires</taxon>
        <taxon>Glires</taxon>
        <taxon>Rodentia</taxon>
        <taxon>Myomorpha</taxon>
        <taxon>Muroidea</taxon>
        <taxon>Cricetidae</taxon>
        <taxon>Arvicolinae</taxon>
        <taxon>Microtus</taxon>
    </lineage>
</organism>
<dbReference type="Gene3D" id="1.10.437.10">
    <property type="entry name" value="Blc2-like"/>
    <property type="match status" value="1"/>
</dbReference>
<evidence type="ECO:0000256" key="1">
    <source>
        <dbReference type="SAM" id="MobiDB-lite"/>
    </source>
</evidence>
<gene>
    <name evidence="3" type="primary">St20</name>
</gene>
<name>A0ABM0LIC4_MICOH</name>
<dbReference type="RefSeq" id="XP_005366747.1">
    <property type="nucleotide sequence ID" value="XM_005366690.2"/>
</dbReference>
<dbReference type="GeneID" id="102002708"/>